<organism evidence="2 3">
    <name type="scientific">Candidatus Clostridium radicumherbarum</name>
    <dbReference type="NCBI Taxonomy" id="3381662"/>
    <lineage>
        <taxon>Bacteria</taxon>
        <taxon>Bacillati</taxon>
        <taxon>Bacillota</taxon>
        <taxon>Clostridia</taxon>
        <taxon>Eubacteriales</taxon>
        <taxon>Clostridiaceae</taxon>
        <taxon>Clostridium</taxon>
    </lineage>
</organism>
<evidence type="ECO:0000313" key="3">
    <source>
        <dbReference type="Proteomes" id="UP001623661"/>
    </source>
</evidence>
<comment type="caution">
    <text evidence="2">The sequence shown here is derived from an EMBL/GenBank/DDBJ whole genome shotgun (WGS) entry which is preliminary data.</text>
</comment>
<dbReference type="EMBL" id="JBJHZY010000002">
    <property type="protein sequence ID" value="MFL0269139.1"/>
    <property type="molecule type" value="Genomic_DNA"/>
</dbReference>
<protein>
    <submittedName>
        <fullName evidence="2">Uncharacterized protein</fullName>
    </submittedName>
</protein>
<dbReference type="RefSeq" id="WP_406765757.1">
    <property type="nucleotide sequence ID" value="NZ_JBJHZY010000002.1"/>
</dbReference>
<feature type="region of interest" description="Disordered" evidence="1">
    <location>
        <begin position="37"/>
        <end position="56"/>
    </location>
</feature>
<evidence type="ECO:0000256" key="1">
    <source>
        <dbReference type="SAM" id="MobiDB-lite"/>
    </source>
</evidence>
<proteinExistence type="predicted"/>
<name>A0ABW8TTW2_9CLOT</name>
<gene>
    <name evidence="2" type="ORF">ACJDUH_13655</name>
</gene>
<dbReference type="Proteomes" id="UP001623661">
    <property type="component" value="Unassembled WGS sequence"/>
</dbReference>
<keyword evidence="3" id="KW-1185">Reference proteome</keyword>
<feature type="compositionally biased region" description="Low complexity" evidence="1">
    <location>
        <begin position="44"/>
        <end position="56"/>
    </location>
</feature>
<evidence type="ECO:0000313" key="2">
    <source>
        <dbReference type="EMBL" id="MFL0269139.1"/>
    </source>
</evidence>
<accession>A0ABW8TTW2</accession>
<sequence length="56" mass="6715">MRNNIIKVNFTAAQKRRAKVKKFFILLLSKIKNLFSSKNRHNNKPQYNNNYNKSTM</sequence>
<reference evidence="2 3" key="1">
    <citation type="submission" date="2024-11" db="EMBL/GenBank/DDBJ databases">
        <authorList>
            <person name="Heng Y.C."/>
            <person name="Lim A.C.H."/>
            <person name="Lee J.K.Y."/>
            <person name="Kittelmann S."/>
        </authorList>
    </citation>
    <scope>NUCLEOTIDE SEQUENCE [LARGE SCALE GENOMIC DNA]</scope>
    <source>
        <strain evidence="2 3">WILCCON 0202</strain>
    </source>
</reference>